<protein>
    <submittedName>
        <fullName evidence="8">S8 family serine peptidase</fullName>
    </submittedName>
</protein>
<evidence type="ECO:0000256" key="2">
    <source>
        <dbReference type="ARBA" id="ARBA00022670"/>
    </source>
</evidence>
<dbReference type="GO" id="GO:0006508">
    <property type="term" value="P:proteolysis"/>
    <property type="evidence" value="ECO:0007669"/>
    <property type="project" value="UniProtKB-KW"/>
</dbReference>
<evidence type="ECO:0000313" key="9">
    <source>
        <dbReference type="Proteomes" id="UP001058003"/>
    </source>
</evidence>
<feature type="domain" description="Peptidase S8/S53" evidence="7">
    <location>
        <begin position="837"/>
        <end position="1097"/>
    </location>
</feature>
<dbReference type="PROSITE" id="PS00138">
    <property type="entry name" value="SUBTILASE_SER"/>
    <property type="match status" value="1"/>
</dbReference>
<dbReference type="InterPro" id="IPR023828">
    <property type="entry name" value="Peptidase_S8_Ser-AS"/>
</dbReference>
<dbReference type="InterPro" id="IPR000209">
    <property type="entry name" value="Peptidase_S8/S53_dom"/>
</dbReference>
<dbReference type="PANTHER" id="PTHR43806:SF11">
    <property type="entry name" value="CEREVISIN-RELATED"/>
    <property type="match status" value="1"/>
</dbReference>
<keyword evidence="4 6" id="KW-0720">Serine protease</keyword>
<dbReference type="SUPFAM" id="SSF51120">
    <property type="entry name" value="beta-Roll"/>
    <property type="match status" value="1"/>
</dbReference>
<proteinExistence type="inferred from homology"/>
<dbReference type="InterPro" id="IPR001343">
    <property type="entry name" value="Hemolysn_Ca-bd"/>
</dbReference>
<dbReference type="InterPro" id="IPR049804">
    <property type="entry name" value="Choice_anch_L"/>
</dbReference>
<dbReference type="Gene3D" id="2.60.40.3440">
    <property type="match status" value="1"/>
</dbReference>
<sequence>MVLGALGGVGTAATAAPPPTCDGRPATIVGTAGRDVLVGTPGPDVIVALAGNDIVHGNGGADLICGDAGADVLDGGVGADRLLGGPGNDLLIGGQGSDTAAGGDGNDLLSGGSGDDLLDGDAGRDVLNGGVGADVLSGGDGTDYLDGGAGADLVSGGGGDDWLGGGAGADTLRGDAGKDRADGGAGTDACDAETRLRCEKTPGPGNQPPVLGADTAVTSAGVAVSVQVTANDVDPDGTLALATLAVVTQPAHGSTAVEAGGTVRYTPAAGFAGTDTFTYQLCDTKGACAQATVTVTVTPVTGLLSEALNVDGCRPSVSAVKSADATVATGGATITYDLEVRNDPSGACAQPSITVAGTLDLKNLATPQPGQDSLCTDATPGAACVLGVTIWLEHRATPTGAWTVFPSAAGQSVADGATSAPAGCPGGAASGCAVPAQATYGSVEYPQPAPFAVPGDATRAVPFRFFPILSDADRAAVEACTGGGSCGQFRLASHVTLEAADNAAVTRKDVQFTGADAAAHTLLVVDTLPDGTTQEVTPPQPDLAPGEQITLAGFATFPLPATASGQIVNRAVVRYTDATGTQLTSVETKAATVVEPAGQKAALVGLTDPAAITASTATPVVVSTVPAGTVDGPVQVFRVDGDQRTQLGTLADGGAGGDVTAGDGAYAATFTFNAPAGAVVLQLDATVNGAPAQSAPFTVQVLPAGFPLTVAAATQAAPVTDPATGDRYRPDEALVTFDDAATPADVAAAVQAAGGQLGGYLAGLRVWQVRFPAAGSVAQLRTRLEQLAGQPHVIGTEGNGQGGIAEVIPDDQLYGQQWAPAKARADEAWVVTQGKTRAVTVGVIDTGAVPHADLAGRIAGGWNQLDNSADYTDRHGHGTHVAGIIAANGDNATGVAGACWGCRLYIEKALDDTGHGDNAHLAAAIDHAVSHGAQVISMSVGNYPRDEAVVKALSRAYQADRVVVIAAGNNNSSTKSYPGAYNNEHFSSWFGLFGRDYYVPNLTVAATTRTDGRAGFSNYGDWVDIAAPGVDILSTVPKPSAMCGSVDYCAVDGTSQATPLVAGAAALLRSEHADWSESAVRTRLLQTAKPLPDKTIGQGRLDVFNAVFNAGFEVGSFDGWQTTGTASIRSALGPVRPTDGSRSMALISTGPGGAVTTSSLTRQFRVIPGDEDLKLRFQYDYLTEEYPEYVGTQYNDDLTIKLVTPSGTEIPIAVETVNTTGWTPITGIDFPGGDTTVGQSGWKTASITVPIADLAGVSTFSLVISDRGDAIYDSVVAFDNIQLR</sequence>
<dbReference type="InterPro" id="IPR011049">
    <property type="entry name" value="Serralysin-like_metalloprot_C"/>
</dbReference>
<keyword evidence="3 6" id="KW-0378">Hydrolase</keyword>
<evidence type="ECO:0000259" key="7">
    <source>
        <dbReference type="Pfam" id="PF00082"/>
    </source>
</evidence>
<feature type="active site" description="Charge relay system" evidence="5 6">
    <location>
        <position position="877"/>
    </location>
</feature>
<evidence type="ECO:0000256" key="1">
    <source>
        <dbReference type="ARBA" id="ARBA00011073"/>
    </source>
</evidence>
<dbReference type="Gene3D" id="2.150.10.10">
    <property type="entry name" value="Serralysin-like metalloprotease, C-terminal"/>
    <property type="match status" value="2"/>
</dbReference>
<evidence type="ECO:0000256" key="5">
    <source>
        <dbReference type="PIRSR" id="PIRSR615500-1"/>
    </source>
</evidence>
<dbReference type="PROSITE" id="PS51892">
    <property type="entry name" value="SUBTILASE"/>
    <property type="match status" value="1"/>
</dbReference>
<evidence type="ECO:0000256" key="4">
    <source>
        <dbReference type="ARBA" id="ARBA00022825"/>
    </source>
</evidence>
<organism evidence="8 9">
    <name type="scientific">Dactylosporangium aurantiacum</name>
    <dbReference type="NCBI Taxonomy" id="35754"/>
    <lineage>
        <taxon>Bacteria</taxon>
        <taxon>Bacillati</taxon>
        <taxon>Actinomycetota</taxon>
        <taxon>Actinomycetes</taxon>
        <taxon>Micromonosporales</taxon>
        <taxon>Micromonosporaceae</taxon>
        <taxon>Dactylosporangium</taxon>
    </lineage>
</organism>
<gene>
    <name evidence="8" type="ORF">Daura_01910</name>
</gene>
<dbReference type="Pfam" id="PF00353">
    <property type="entry name" value="HemolysinCabind"/>
    <property type="match status" value="3"/>
</dbReference>
<feature type="active site" description="Charge relay system" evidence="5 6">
    <location>
        <position position="1055"/>
    </location>
</feature>
<dbReference type="PANTHER" id="PTHR43806">
    <property type="entry name" value="PEPTIDASE S8"/>
    <property type="match status" value="1"/>
</dbReference>
<dbReference type="InterPro" id="IPR050131">
    <property type="entry name" value="Peptidase_S8_subtilisin-like"/>
</dbReference>
<accession>A0A9Q9IL73</accession>
<dbReference type="InterPro" id="IPR015500">
    <property type="entry name" value="Peptidase_S8_subtilisin-rel"/>
</dbReference>
<evidence type="ECO:0000256" key="3">
    <source>
        <dbReference type="ARBA" id="ARBA00022801"/>
    </source>
</evidence>
<dbReference type="GO" id="GO:0005509">
    <property type="term" value="F:calcium ion binding"/>
    <property type="evidence" value="ECO:0007669"/>
    <property type="project" value="InterPro"/>
</dbReference>
<dbReference type="Gene3D" id="3.40.50.200">
    <property type="entry name" value="Peptidase S8/S53 domain"/>
    <property type="match status" value="1"/>
</dbReference>
<feature type="active site" description="Charge relay system" evidence="5 6">
    <location>
        <position position="845"/>
    </location>
</feature>
<keyword evidence="9" id="KW-1185">Reference proteome</keyword>
<dbReference type="Pfam" id="PF00082">
    <property type="entry name" value="Peptidase_S8"/>
    <property type="match status" value="1"/>
</dbReference>
<evidence type="ECO:0000313" key="8">
    <source>
        <dbReference type="EMBL" id="UWZ55063.1"/>
    </source>
</evidence>
<dbReference type="InterPro" id="IPR036852">
    <property type="entry name" value="Peptidase_S8/S53_dom_sf"/>
</dbReference>
<reference evidence="8" key="1">
    <citation type="submission" date="2021-04" db="EMBL/GenBank/DDBJ databases">
        <title>Dactylosporangium aurantiacum NRRL B-8018 full assembly.</title>
        <authorList>
            <person name="Hartkoorn R.C."/>
            <person name="Beaudoing E."/>
            <person name="Hot D."/>
        </authorList>
    </citation>
    <scope>NUCLEOTIDE SEQUENCE</scope>
    <source>
        <strain evidence="8">NRRL B-8018</strain>
    </source>
</reference>
<dbReference type="EMBL" id="CP073767">
    <property type="protein sequence ID" value="UWZ55063.1"/>
    <property type="molecule type" value="Genomic_DNA"/>
</dbReference>
<dbReference type="OrthoDB" id="5240330at2"/>
<dbReference type="InterPro" id="IPR018511">
    <property type="entry name" value="Hemolysin-typ_Ca-bd_CS"/>
</dbReference>
<dbReference type="PROSITE" id="PS00137">
    <property type="entry name" value="SUBTILASE_HIS"/>
    <property type="match status" value="1"/>
</dbReference>
<dbReference type="Proteomes" id="UP001058003">
    <property type="component" value="Chromosome"/>
</dbReference>
<dbReference type="NCBIfam" id="NF038133">
    <property type="entry name" value="choice_anch_L"/>
    <property type="match status" value="1"/>
</dbReference>
<name>A0A9Q9IL73_9ACTN</name>
<dbReference type="InterPro" id="IPR022398">
    <property type="entry name" value="Peptidase_S8_His-AS"/>
</dbReference>
<dbReference type="PRINTS" id="PR00723">
    <property type="entry name" value="SUBTILISIN"/>
</dbReference>
<evidence type="ECO:0000256" key="6">
    <source>
        <dbReference type="PROSITE-ProRule" id="PRU01240"/>
    </source>
</evidence>
<dbReference type="PRINTS" id="PR00313">
    <property type="entry name" value="CABNDNGRPT"/>
</dbReference>
<dbReference type="PROSITE" id="PS00330">
    <property type="entry name" value="HEMOLYSIN_CALCIUM"/>
    <property type="match status" value="6"/>
</dbReference>
<keyword evidence="2 6" id="KW-0645">Protease</keyword>
<dbReference type="Pfam" id="PF17963">
    <property type="entry name" value="Big_9"/>
    <property type="match status" value="1"/>
</dbReference>
<dbReference type="GO" id="GO:0004252">
    <property type="term" value="F:serine-type endopeptidase activity"/>
    <property type="evidence" value="ECO:0007669"/>
    <property type="project" value="UniProtKB-UniRule"/>
</dbReference>
<comment type="similarity">
    <text evidence="1 6">Belongs to the peptidase S8 family.</text>
</comment>
<dbReference type="RefSeq" id="WP_052387710.1">
    <property type="nucleotide sequence ID" value="NZ_CP073767.1"/>
</dbReference>
<dbReference type="KEGG" id="daur:Daura_01910"/>
<dbReference type="Gene3D" id="2.60.120.260">
    <property type="entry name" value="Galactose-binding domain-like"/>
    <property type="match status" value="1"/>
</dbReference>
<dbReference type="SUPFAM" id="SSF52743">
    <property type="entry name" value="Subtilisin-like"/>
    <property type="match status" value="1"/>
</dbReference>